<keyword evidence="2" id="KW-1185">Reference proteome</keyword>
<sequence length="95" mass="10922">MAGIRTDLEHSKHSISVSSFSRVENLIILESHDRDLVTALFSIADSFSILTTIMGCKRELTKYYRMVRKTSTSKRETKRSLPKQFQFRLSGRGHS</sequence>
<organism evidence="1 2">
    <name type="scientific">Onchocerca flexuosa</name>
    <dbReference type="NCBI Taxonomy" id="387005"/>
    <lineage>
        <taxon>Eukaryota</taxon>
        <taxon>Metazoa</taxon>
        <taxon>Ecdysozoa</taxon>
        <taxon>Nematoda</taxon>
        <taxon>Chromadorea</taxon>
        <taxon>Rhabditida</taxon>
        <taxon>Spirurina</taxon>
        <taxon>Spiruromorpha</taxon>
        <taxon>Filarioidea</taxon>
        <taxon>Onchocercidae</taxon>
        <taxon>Onchocerca</taxon>
    </lineage>
</organism>
<evidence type="ECO:0000313" key="2">
    <source>
        <dbReference type="Proteomes" id="UP000242913"/>
    </source>
</evidence>
<proteinExistence type="predicted"/>
<dbReference type="EMBL" id="KZ269984">
    <property type="protein sequence ID" value="OZC10782.1"/>
    <property type="molecule type" value="Genomic_DNA"/>
</dbReference>
<gene>
    <name evidence="1" type="ORF">X798_02205</name>
</gene>
<dbReference type="AlphaFoldDB" id="A0A238BZU3"/>
<accession>A0A238BZU3</accession>
<protein>
    <submittedName>
        <fullName evidence="1">Uncharacterized protein</fullName>
    </submittedName>
</protein>
<dbReference type="Proteomes" id="UP000242913">
    <property type="component" value="Unassembled WGS sequence"/>
</dbReference>
<reference evidence="1 2" key="1">
    <citation type="submission" date="2015-12" db="EMBL/GenBank/DDBJ databases">
        <title>Draft genome of the nematode, Onchocerca flexuosa.</title>
        <authorList>
            <person name="Mitreva M."/>
        </authorList>
    </citation>
    <scope>NUCLEOTIDE SEQUENCE [LARGE SCALE GENOMIC DNA]</scope>
    <source>
        <strain evidence="1">Red Deer</strain>
    </source>
</reference>
<evidence type="ECO:0000313" key="1">
    <source>
        <dbReference type="EMBL" id="OZC10782.1"/>
    </source>
</evidence>
<name>A0A238BZU3_9BILA</name>